<dbReference type="Gene3D" id="1.10.10.60">
    <property type="entry name" value="Homeodomain-like"/>
    <property type="match status" value="1"/>
</dbReference>
<dbReference type="EMBL" id="KN832891">
    <property type="protein sequence ID" value="KIM94233.1"/>
    <property type="molecule type" value="Genomic_DNA"/>
</dbReference>
<dbReference type="SUPFAM" id="SSF46689">
    <property type="entry name" value="Homeodomain-like"/>
    <property type="match status" value="1"/>
</dbReference>
<feature type="domain" description="Myb-like" evidence="2">
    <location>
        <begin position="126"/>
        <end position="184"/>
    </location>
</feature>
<keyword evidence="4" id="KW-1185">Reference proteome</keyword>
<evidence type="ECO:0000313" key="3">
    <source>
        <dbReference type="EMBL" id="KIM94233.1"/>
    </source>
</evidence>
<dbReference type="AlphaFoldDB" id="A0A0C3C5S3"/>
<feature type="compositionally biased region" description="Basic and acidic residues" evidence="1">
    <location>
        <begin position="282"/>
        <end position="305"/>
    </location>
</feature>
<sequence>MSSCPGCQTENEMDDSNKASEIQCCNLDCKMWYQRIVEMGALQEDPIAVLKIQLGKLGQKATPALFREISKQLEEDDENEDEIYQFRRVHVVHKNPVATSQLLHVRRDDSVTMRFDEQHDRRYQQTSSYWTVIEQNTFPELLQHFGTDWRAIAKFMGAKTHVMSWRITNSKTQVKNYFLRQVQSGRMSEWEQIARDADEKNARGESTGILETPLPGEPILGLISKDQRHIVKALNFQHARLTPPMQDSISQRSGMAAHEAHLERLQALRIEREAQAQRPRAQRGEQEDRLSSAESRRPTKRKLDLEANPEIHGLRRIRRASAAAAGIVTVE</sequence>
<dbReference type="OrthoDB" id="10258692at2759"/>
<name>A0A0C3C5S3_OIDMZ</name>
<proteinExistence type="predicted"/>
<dbReference type="Proteomes" id="UP000054321">
    <property type="component" value="Unassembled WGS sequence"/>
</dbReference>
<reference evidence="4" key="2">
    <citation type="submission" date="2015-01" db="EMBL/GenBank/DDBJ databases">
        <title>Evolutionary Origins and Diversification of the Mycorrhizal Mutualists.</title>
        <authorList>
            <consortium name="DOE Joint Genome Institute"/>
            <consortium name="Mycorrhizal Genomics Consortium"/>
            <person name="Kohler A."/>
            <person name="Kuo A."/>
            <person name="Nagy L.G."/>
            <person name="Floudas D."/>
            <person name="Copeland A."/>
            <person name="Barry K.W."/>
            <person name="Cichocki N."/>
            <person name="Veneault-Fourrey C."/>
            <person name="LaButti K."/>
            <person name="Lindquist E.A."/>
            <person name="Lipzen A."/>
            <person name="Lundell T."/>
            <person name="Morin E."/>
            <person name="Murat C."/>
            <person name="Riley R."/>
            <person name="Ohm R."/>
            <person name="Sun H."/>
            <person name="Tunlid A."/>
            <person name="Henrissat B."/>
            <person name="Grigoriev I.V."/>
            <person name="Hibbett D.S."/>
            <person name="Martin F."/>
        </authorList>
    </citation>
    <scope>NUCLEOTIDE SEQUENCE [LARGE SCALE GENOMIC DNA]</scope>
    <source>
        <strain evidence="4">Zn</strain>
    </source>
</reference>
<dbReference type="HOGENOM" id="CLU_839625_0_0_1"/>
<reference evidence="3 4" key="1">
    <citation type="submission" date="2014-04" db="EMBL/GenBank/DDBJ databases">
        <authorList>
            <consortium name="DOE Joint Genome Institute"/>
            <person name="Kuo A."/>
            <person name="Martino E."/>
            <person name="Perotto S."/>
            <person name="Kohler A."/>
            <person name="Nagy L.G."/>
            <person name="Floudas D."/>
            <person name="Copeland A."/>
            <person name="Barry K.W."/>
            <person name="Cichocki N."/>
            <person name="Veneault-Fourrey C."/>
            <person name="LaButti K."/>
            <person name="Lindquist E.A."/>
            <person name="Lipzen A."/>
            <person name="Lundell T."/>
            <person name="Morin E."/>
            <person name="Murat C."/>
            <person name="Sun H."/>
            <person name="Tunlid A."/>
            <person name="Henrissat B."/>
            <person name="Grigoriev I.V."/>
            <person name="Hibbett D.S."/>
            <person name="Martin F."/>
            <person name="Nordberg H.P."/>
            <person name="Cantor M.N."/>
            <person name="Hua S.X."/>
        </authorList>
    </citation>
    <scope>NUCLEOTIDE SEQUENCE [LARGE SCALE GENOMIC DNA]</scope>
    <source>
        <strain evidence="3 4">Zn</strain>
    </source>
</reference>
<feature type="region of interest" description="Disordered" evidence="1">
    <location>
        <begin position="274"/>
        <end position="307"/>
    </location>
</feature>
<dbReference type="STRING" id="913774.A0A0C3C5S3"/>
<evidence type="ECO:0000259" key="2">
    <source>
        <dbReference type="SMART" id="SM00717"/>
    </source>
</evidence>
<dbReference type="InterPro" id="IPR009057">
    <property type="entry name" value="Homeodomain-like_sf"/>
</dbReference>
<dbReference type="SMART" id="SM00717">
    <property type="entry name" value="SANT"/>
    <property type="match status" value="1"/>
</dbReference>
<gene>
    <name evidence="3" type="ORF">OIDMADRAFT_35265</name>
</gene>
<organism evidence="3 4">
    <name type="scientific">Oidiodendron maius (strain Zn)</name>
    <dbReference type="NCBI Taxonomy" id="913774"/>
    <lineage>
        <taxon>Eukaryota</taxon>
        <taxon>Fungi</taxon>
        <taxon>Dikarya</taxon>
        <taxon>Ascomycota</taxon>
        <taxon>Pezizomycotina</taxon>
        <taxon>Leotiomycetes</taxon>
        <taxon>Leotiomycetes incertae sedis</taxon>
        <taxon>Myxotrichaceae</taxon>
        <taxon>Oidiodendron</taxon>
    </lineage>
</organism>
<dbReference type="InParanoid" id="A0A0C3C5S3"/>
<evidence type="ECO:0000256" key="1">
    <source>
        <dbReference type="SAM" id="MobiDB-lite"/>
    </source>
</evidence>
<dbReference type="InterPro" id="IPR001005">
    <property type="entry name" value="SANT/Myb"/>
</dbReference>
<protein>
    <recommendedName>
        <fullName evidence="2">Myb-like domain-containing protein</fullName>
    </recommendedName>
</protein>
<dbReference type="CDD" id="cd00167">
    <property type="entry name" value="SANT"/>
    <property type="match status" value="1"/>
</dbReference>
<dbReference type="Pfam" id="PF00249">
    <property type="entry name" value="Myb_DNA-binding"/>
    <property type="match status" value="1"/>
</dbReference>
<accession>A0A0C3C5S3</accession>
<evidence type="ECO:0000313" key="4">
    <source>
        <dbReference type="Proteomes" id="UP000054321"/>
    </source>
</evidence>